<reference evidence="2 3" key="1">
    <citation type="journal article" date="2019" name="Int. J. Syst. Evol. Microbiol.">
        <title>The Global Catalogue of Microorganisms (GCM) 10K type strain sequencing project: providing services to taxonomists for standard genome sequencing and annotation.</title>
        <authorList>
            <consortium name="The Broad Institute Genomics Platform"/>
            <consortium name="The Broad Institute Genome Sequencing Center for Infectious Disease"/>
            <person name="Wu L."/>
            <person name="Ma J."/>
        </authorList>
    </citation>
    <scope>NUCLEOTIDE SEQUENCE [LARGE SCALE GENOMIC DNA]</scope>
    <source>
        <strain evidence="2 3">JCM 14718</strain>
    </source>
</reference>
<dbReference type="RefSeq" id="WP_344313462.1">
    <property type="nucleotide sequence ID" value="NZ_BAAANY010000023.1"/>
</dbReference>
<sequence length="435" mass="45218">MRKKTLTAMLSVALLATTGLSACSSGSGSDANTITYWASNQGTSLQNDKDVLTPQLALFTKQTGIKVNLEVISWDHLLDRITTATTSGDGPDVTNIGNTWSASLQATGAFVDFDNTALGKVGGKDKFLATSLSSTGAPGKTPESVPLYGLSYGLFYNKKDFAAAGITAPPTNWTDFVADAKKLTNPAAKKYGVSLAGASYTENAHFAFIFGKQQGGNYFDNSGKATFASPQNVKAVKQYLDLLGADKIAIPSSAEHGATQDAVADFTGGRASMIMAQTNTTASIAKGGMPTSDYGVAPMPIESPLPAGGERVNSHVAGINIAAFKDKNTEAALKFINFMTSTTEQISLNKTYGSLPVVKGAASDAAFQGATTKTFVDVLSTTSAPMPMVTNESQFETTVGAALKELIAQSATGKVLTDTDVKNALTSAQQKLATS</sequence>
<dbReference type="CDD" id="cd13585">
    <property type="entry name" value="PBP2_TMBP_like"/>
    <property type="match status" value="1"/>
</dbReference>
<dbReference type="InterPro" id="IPR006059">
    <property type="entry name" value="SBP"/>
</dbReference>
<accession>A0ABN2I8Q2</accession>
<evidence type="ECO:0000313" key="3">
    <source>
        <dbReference type="Proteomes" id="UP001500618"/>
    </source>
</evidence>
<dbReference type="PROSITE" id="PS51257">
    <property type="entry name" value="PROKAR_LIPOPROTEIN"/>
    <property type="match status" value="1"/>
</dbReference>
<dbReference type="SUPFAM" id="SSF53850">
    <property type="entry name" value="Periplasmic binding protein-like II"/>
    <property type="match status" value="1"/>
</dbReference>
<evidence type="ECO:0000313" key="2">
    <source>
        <dbReference type="EMBL" id="GAA1700551.1"/>
    </source>
</evidence>
<dbReference type="InterPro" id="IPR050490">
    <property type="entry name" value="Bact_solute-bd_prot1"/>
</dbReference>
<dbReference type="Pfam" id="PF01547">
    <property type="entry name" value="SBP_bac_1"/>
    <property type="match status" value="1"/>
</dbReference>
<feature type="signal peptide" evidence="1">
    <location>
        <begin position="1"/>
        <end position="22"/>
    </location>
</feature>
<organism evidence="2 3">
    <name type="scientific">Fodinicola feengrottensis</name>
    <dbReference type="NCBI Taxonomy" id="435914"/>
    <lineage>
        <taxon>Bacteria</taxon>
        <taxon>Bacillati</taxon>
        <taxon>Actinomycetota</taxon>
        <taxon>Actinomycetes</taxon>
        <taxon>Mycobacteriales</taxon>
        <taxon>Fodinicola</taxon>
    </lineage>
</organism>
<dbReference type="EMBL" id="BAAANY010000023">
    <property type="protein sequence ID" value="GAA1700551.1"/>
    <property type="molecule type" value="Genomic_DNA"/>
</dbReference>
<proteinExistence type="predicted"/>
<protein>
    <submittedName>
        <fullName evidence="2">Sugar ABC transporter substrate-binding protein</fullName>
    </submittedName>
</protein>
<dbReference type="PANTHER" id="PTHR43649">
    <property type="entry name" value="ARABINOSE-BINDING PROTEIN-RELATED"/>
    <property type="match status" value="1"/>
</dbReference>
<dbReference type="Gene3D" id="3.40.190.10">
    <property type="entry name" value="Periplasmic binding protein-like II"/>
    <property type="match status" value="1"/>
</dbReference>
<gene>
    <name evidence="2" type="ORF">GCM10009765_57510</name>
</gene>
<evidence type="ECO:0000256" key="1">
    <source>
        <dbReference type="SAM" id="SignalP"/>
    </source>
</evidence>
<name>A0ABN2I8Q2_9ACTN</name>
<dbReference type="PANTHER" id="PTHR43649:SF12">
    <property type="entry name" value="DIACETYLCHITOBIOSE BINDING PROTEIN DASA"/>
    <property type="match status" value="1"/>
</dbReference>
<feature type="chain" id="PRO_5046097727" evidence="1">
    <location>
        <begin position="23"/>
        <end position="435"/>
    </location>
</feature>
<comment type="caution">
    <text evidence="2">The sequence shown here is derived from an EMBL/GenBank/DDBJ whole genome shotgun (WGS) entry which is preliminary data.</text>
</comment>
<keyword evidence="3" id="KW-1185">Reference proteome</keyword>
<dbReference type="Proteomes" id="UP001500618">
    <property type="component" value="Unassembled WGS sequence"/>
</dbReference>
<keyword evidence="1" id="KW-0732">Signal</keyword>